<feature type="compositionally biased region" description="Low complexity" evidence="1">
    <location>
        <begin position="456"/>
        <end position="469"/>
    </location>
</feature>
<dbReference type="VEuPathDB" id="AmoebaDB:KM1_221870"/>
<feature type="compositionally biased region" description="Polar residues" evidence="1">
    <location>
        <begin position="442"/>
        <end position="455"/>
    </location>
</feature>
<dbReference type="AlphaFoldDB" id="A0A5K1UWH8"/>
<name>A0A5K1UWH8_ENTHI</name>
<proteinExistence type="predicted"/>
<dbReference type="VEuPathDB" id="AmoebaDB:EHI7A_131100"/>
<evidence type="ECO:0008006" key="4">
    <source>
        <dbReference type="Google" id="ProtNLM"/>
    </source>
</evidence>
<gene>
    <name evidence="2" type="ORF">CL6EHI_068410</name>
</gene>
<reference evidence="2 3" key="1">
    <citation type="submission" date="2016-05" db="EMBL/GenBank/DDBJ databases">
        <title>First whole genome sequencing of Entamoeba histolytica HM1:IMSS-clone-6.</title>
        <authorList>
            <person name="Mukherjee Avik.K."/>
            <person name="Izumyama S."/>
            <person name="Nakada-Tsukui K."/>
            <person name="Nozaki T."/>
        </authorList>
    </citation>
    <scope>NUCLEOTIDE SEQUENCE [LARGE SCALE GENOMIC DNA]</scope>
    <source>
        <strain evidence="2 3">HM1:IMSS clone 6</strain>
    </source>
</reference>
<organism evidence="2 3">
    <name type="scientific">Entamoeba histolytica</name>
    <dbReference type="NCBI Taxonomy" id="5759"/>
    <lineage>
        <taxon>Eukaryota</taxon>
        <taxon>Amoebozoa</taxon>
        <taxon>Evosea</taxon>
        <taxon>Archamoebae</taxon>
        <taxon>Mastigamoebida</taxon>
        <taxon>Entamoebidae</taxon>
        <taxon>Entamoeba</taxon>
    </lineage>
</organism>
<evidence type="ECO:0000256" key="1">
    <source>
        <dbReference type="SAM" id="MobiDB-lite"/>
    </source>
</evidence>
<evidence type="ECO:0000313" key="3">
    <source>
        <dbReference type="Proteomes" id="UP000078387"/>
    </source>
</evidence>
<feature type="region of interest" description="Disordered" evidence="1">
    <location>
        <begin position="442"/>
        <end position="484"/>
    </location>
</feature>
<evidence type="ECO:0000313" key="2">
    <source>
        <dbReference type="EMBL" id="GAT92102.1"/>
    </source>
</evidence>
<dbReference type="VEuPathDB" id="AmoebaDB:EHI_068410"/>
<dbReference type="CDD" id="cd04519">
    <property type="entry name" value="RasGAP"/>
    <property type="match status" value="1"/>
</dbReference>
<feature type="compositionally biased region" description="Polar residues" evidence="1">
    <location>
        <begin position="470"/>
        <end position="483"/>
    </location>
</feature>
<accession>A0A5K1UWH8</accession>
<dbReference type="VEuPathDB" id="AmoebaDB:KM1_221860"/>
<dbReference type="VEuPathDB" id="AmoebaDB:EHI5A_064800"/>
<comment type="caution">
    <text evidence="2">The sequence shown here is derived from an EMBL/GenBank/DDBJ whole genome shotgun (WGS) entry which is preliminary data.</text>
</comment>
<protein>
    <recommendedName>
        <fullName evidence="4">GTPase-activator protein for Ras family GTPase</fullName>
    </recommendedName>
</protein>
<dbReference type="OMA" id="VMETKYI"/>
<sequence length="499" mass="58026">MNQDIQLKIPTFEEVFLSLEPDILSGVLKHFCSRDLSEEEIDGNMKAIFYFFVVNGKVLELMEWVSIKEIAEIHNPNLMFQRNSIYNKIIRLYMDHDVKDVFQDSIEKLLDQVTKKNIQLNLLDSSVKYSQSDLKKVQEILESFFTKIFDLKLPDSFKYFMTTIGSHITEIYPTATVNVLINIIFNRYIGSTIATSKPNKNSDRIIPTLKSISLIMKWMLSNDLKEDSSWQVSMKNFAEIIKTNVVSWITNNVIQTFTDKKPKVKWEVTVKMTKDIKNMVFKDSEQICALLPETTSRLLRILKDEYISSTTSIMDLFMKLQRTIIEQQTDIFSLYSEIAVLNQYNKELTERVRYFELRKRTNNDDDYILFDKDIIESTTPMLRLNEVQKQPENITSINTANKQKLDAYFAKKREQEKNQLKLKLDFKNSIMETKYISINSPSLTQRKGTKQPQYISTPFTSPSLPLPDSKTTTPNQQSLTSSKISEDGLGVSLFYDPSK</sequence>
<dbReference type="InterPro" id="IPR008936">
    <property type="entry name" value="Rho_GTPase_activation_prot"/>
</dbReference>
<dbReference type="Proteomes" id="UP000078387">
    <property type="component" value="Unassembled WGS sequence"/>
</dbReference>
<dbReference type="EMBL" id="BDEQ01000001">
    <property type="protein sequence ID" value="GAT92102.1"/>
    <property type="molecule type" value="Genomic_DNA"/>
</dbReference>
<dbReference type="Gene3D" id="1.10.506.10">
    <property type="entry name" value="GTPase Activation - p120gap, domain 1"/>
    <property type="match status" value="1"/>
</dbReference>
<dbReference type="SUPFAM" id="SSF48350">
    <property type="entry name" value="GTPase activation domain, GAP"/>
    <property type="match status" value="1"/>
</dbReference>
<dbReference type="VEuPathDB" id="AmoebaDB:EHI8A_162690"/>